<dbReference type="Proteomes" id="UP000189940">
    <property type="component" value="Unassembled WGS sequence"/>
</dbReference>
<protein>
    <submittedName>
        <fullName evidence="1">Uncharacterized protein</fullName>
    </submittedName>
</protein>
<name>A0A1V4HZF0_NITVU</name>
<proteinExistence type="predicted"/>
<comment type="caution">
    <text evidence="1">The sequence shown here is derived from an EMBL/GenBank/DDBJ whole genome shotgun (WGS) entry which is preliminary data.</text>
</comment>
<sequence>MLVSKLKPRDKIATSTTFVTVFSLYKAVDGFRGARRMLPDTNRRACLAFVQLRSVGGTLPSLPRFVGQKVHTLASVQAFLFPSLTLLVGSRDECKATLSAHCFAHSGDAFFPQRISR</sequence>
<reference evidence="1 2" key="1">
    <citation type="submission" date="2017-02" db="EMBL/GenBank/DDBJ databases">
        <title>Genome sequence of the nitrite-oxidizing bacterium Nitrobacter vulgaris strain Ab1.</title>
        <authorList>
            <person name="Mellbye B.L."/>
            <person name="Davis E.W."/>
            <person name="Spieck E."/>
            <person name="Chang J.H."/>
            <person name="Bottomley P.J."/>
            <person name="Sayavedra-Soto L.A."/>
        </authorList>
    </citation>
    <scope>NUCLEOTIDE SEQUENCE [LARGE SCALE GENOMIC DNA]</scope>
    <source>
        <strain evidence="1 2">Ab1</strain>
    </source>
</reference>
<evidence type="ECO:0000313" key="1">
    <source>
        <dbReference type="EMBL" id="OPH83249.1"/>
    </source>
</evidence>
<gene>
    <name evidence="1" type="ORF">B2M20_08175</name>
</gene>
<keyword evidence="2" id="KW-1185">Reference proteome</keyword>
<accession>A0A1V4HZF0</accession>
<organism evidence="1 2">
    <name type="scientific">Nitrobacter vulgaris</name>
    <dbReference type="NCBI Taxonomy" id="29421"/>
    <lineage>
        <taxon>Bacteria</taxon>
        <taxon>Pseudomonadati</taxon>
        <taxon>Pseudomonadota</taxon>
        <taxon>Alphaproteobacteria</taxon>
        <taxon>Hyphomicrobiales</taxon>
        <taxon>Nitrobacteraceae</taxon>
        <taxon>Nitrobacter</taxon>
    </lineage>
</organism>
<dbReference type="EMBL" id="MWPQ01000036">
    <property type="protein sequence ID" value="OPH83249.1"/>
    <property type="molecule type" value="Genomic_DNA"/>
</dbReference>
<dbReference type="AlphaFoldDB" id="A0A1V4HZF0"/>
<evidence type="ECO:0000313" key="2">
    <source>
        <dbReference type="Proteomes" id="UP000189940"/>
    </source>
</evidence>